<dbReference type="SUPFAM" id="SSF50182">
    <property type="entry name" value="Sm-like ribonucleoproteins"/>
    <property type="match status" value="1"/>
</dbReference>
<feature type="transmembrane region" description="Helical" evidence="6">
    <location>
        <begin position="185"/>
        <end position="203"/>
    </location>
</feature>
<evidence type="ECO:0000259" key="7">
    <source>
        <dbReference type="Pfam" id="PF00924"/>
    </source>
</evidence>
<evidence type="ECO:0000256" key="1">
    <source>
        <dbReference type="ARBA" id="ARBA00004370"/>
    </source>
</evidence>
<gene>
    <name evidence="8" type="ORF">NCTC11636_01371</name>
</gene>
<dbReference type="InterPro" id="IPR010920">
    <property type="entry name" value="LSM_dom_sf"/>
</dbReference>
<evidence type="ECO:0000256" key="2">
    <source>
        <dbReference type="ARBA" id="ARBA00022692"/>
    </source>
</evidence>
<sequence length="457" mass="48609">MEPVGTRPTQAASRIGSRPGETARRAVTQRRPRVATYPDAMATTPLSSAFPLARFIALTTDPAADPAATASAEPTASAEATATAEATPTAEPTTFPADETTEAVVEATLDLLTVAWHAALGALVGLVIALTTLIVLGHLGRRRSLYAEVVRFARMPLYVFAGVLGGYLGVQIAIADVSMSVPQKYAVHAILIGVILSGTWVLVRLVKAAESSIVIGVAAGDDVGRANRVTTQTQIMRRVIEAVIIVCGLVGAIMTFPSARIAMGSLLASAGLISVVAGLAAQSTLSNVFAGVQLASTDAIRVDDTVVVNGEQGFIEEITLTYVVVRSWDDRRIIYPSSYFTQNPFANWSRRGTEHTGTLTIDLDWRVPVQSVREQVEHIVEDDETWDKRSVAVDVTDTSGGTVTLRVALSGANPADVFTLSCHVREQLVGWLQREHPEALPRTRVLLEPTGAAAPQQ</sequence>
<dbReference type="PANTHER" id="PTHR30566:SF25">
    <property type="entry name" value="INNER MEMBRANE PROTEIN"/>
    <property type="match status" value="1"/>
</dbReference>
<dbReference type="GO" id="GO:0055085">
    <property type="term" value="P:transmembrane transport"/>
    <property type="evidence" value="ECO:0007669"/>
    <property type="project" value="InterPro"/>
</dbReference>
<feature type="domain" description="Mechanosensitive ion channel MscS" evidence="7">
    <location>
        <begin position="284"/>
        <end position="350"/>
    </location>
</feature>
<feature type="transmembrane region" description="Helical" evidence="6">
    <location>
        <begin position="235"/>
        <end position="255"/>
    </location>
</feature>
<feature type="transmembrane region" description="Helical" evidence="6">
    <location>
        <begin position="157"/>
        <end position="179"/>
    </location>
</feature>
<keyword evidence="3 6" id="KW-1133">Transmembrane helix</keyword>
<dbReference type="PANTHER" id="PTHR30566">
    <property type="entry name" value="YNAI-RELATED MECHANOSENSITIVE ION CHANNEL"/>
    <property type="match status" value="1"/>
</dbReference>
<dbReference type="Proteomes" id="UP000266895">
    <property type="component" value="Chromosome"/>
</dbReference>
<evidence type="ECO:0000256" key="5">
    <source>
        <dbReference type="SAM" id="MobiDB-lite"/>
    </source>
</evidence>
<evidence type="ECO:0000313" key="8">
    <source>
        <dbReference type="EMBL" id="VEG28106.1"/>
    </source>
</evidence>
<evidence type="ECO:0000256" key="4">
    <source>
        <dbReference type="ARBA" id="ARBA00023136"/>
    </source>
</evidence>
<evidence type="ECO:0000256" key="6">
    <source>
        <dbReference type="SAM" id="Phobius"/>
    </source>
</evidence>
<feature type="region of interest" description="Disordered" evidence="5">
    <location>
        <begin position="66"/>
        <end position="95"/>
    </location>
</feature>
<keyword evidence="2 6" id="KW-0812">Transmembrane</keyword>
<dbReference type="GO" id="GO:0016020">
    <property type="term" value="C:membrane"/>
    <property type="evidence" value="ECO:0007669"/>
    <property type="project" value="UniProtKB-SubCell"/>
</dbReference>
<evidence type="ECO:0000313" key="9">
    <source>
        <dbReference type="Proteomes" id="UP000266895"/>
    </source>
</evidence>
<dbReference type="Gene3D" id="1.10.287.1260">
    <property type="match status" value="1"/>
</dbReference>
<evidence type="ECO:0000256" key="3">
    <source>
        <dbReference type="ARBA" id="ARBA00022989"/>
    </source>
</evidence>
<feature type="transmembrane region" description="Helical" evidence="6">
    <location>
        <begin position="114"/>
        <end position="136"/>
    </location>
</feature>
<proteinExistence type="predicted"/>
<feature type="region of interest" description="Disordered" evidence="5">
    <location>
        <begin position="1"/>
        <end position="30"/>
    </location>
</feature>
<dbReference type="Gene3D" id="2.30.30.60">
    <property type="match status" value="1"/>
</dbReference>
<name>A0A3S4T9U6_9ACTO</name>
<keyword evidence="9" id="KW-1185">Reference proteome</keyword>
<dbReference type="InterPro" id="IPR006685">
    <property type="entry name" value="MscS_channel_2nd"/>
</dbReference>
<dbReference type="AlphaFoldDB" id="A0A3S4T9U6"/>
<reference evidence="8 9" key="1">
    <citation type="submission" date="2018-12" db="EMBL/GenBank/DDBJ databases">
        <authorList>
            <consortium name="Pathogen Informatics"/>
        </authorList>
    </citation>
    <scope>NUCLEOTIDE SEQUENCE [LARGE SCALE GENOMIC DNA]</scope>
    <source>
        <strain evidence="8 9">NCTC11636</strain>
    </source>
</reference>
<comment type="subcellular location">
    <subcellularLocation>
        <location evidence="1">Membrane</location>
    </subcellularLocation>
</comment>
<protein>
    <submittedName>
        <fullName evidence="8">Mechanosensitive channel MscS</fullName>
    </submittedName>
</protein>
<organism evidence="8 9">
    <name type="scientific">Actinomyces howellii</name>
    <dbReference type="NCBI Taxonomy" id="52771"/>
    <lineage>
        <taxon>Bacteria</taxon>
        <taxon>Bacillati</taxon>
        <taxon>Actinomycetota</taxon>
        <taxon>Actinomycetes</taxon>
        <taxon>Actinomycetales</taxon>
        <taxon>Actinomycetaceae</taxon>
        <taxon>Actinomyces</taxon>
    </lineage>
</organism>
<keyword evidence="4 6" id="KW-0472">Membrane</keyword>
<accession>A0A3S4T9U6</accession>
<dbReference type="InterPro" id="IPR023408">
    <property type="entry name" value="MscS_beta-dom_sf"/>
</dbReference>
<dbReference type="Pfam" id="PF00924">
    <property type="entry name" value="MS_channel_2nd"/>
    <property type="match status" value="1"/>
</dbReference>
<dbReference type="KEGG" id="ahw:NCTC11636_01371"/>
<dbReference type="EMBL" id="LR134350">
    <property type="protein sequence ID" value="VEG28106.1"/>
    <property type="molecule type" value="Genomic_DNA"/>
</dbReference>